<dbReference type="RefSeq" id="WP_189059549.1">
    <property type="nucleotide sequence ID" value="NZ_BMMK01000018.1"/>
</dbReference>
<comment type="caution">
    <text evidence="1">The sequence shown here is derived from an EMBL/GenBank/DDBJ whole genome shotgun (WGS) entry which is preliminary data.</text>
</comment>
<dbReference type="AlphaFoldDB" id="A0A8J3CGT1"/>
<gene>
    <name evidence="1" type="ORF">GCM10012275_38130</name>
</gene>
<dbReference type="Proteomes" id="UP000637578">
    <property type="component" value="Unassembled WGS sequence"/>
</dbReference>
<evidence type="ECO:0000313" key="1">
    <source>
        <dbReference type="EMBL" id="GGM63941.1"/>
    </source>
</evidence>
<sequence length="427" mass="46498">MPPSRRREPRTRLAQLVKQRRWSVEEFCARFTEAGRGEGTVSLSRRQATRWLSGDVDEPRPAQQRVLEHLFGEPLEALLGSPVTSADPVAPPPSDEERLMTAARDTTAHVMSTAAALDPIALEQLHAEARRLAHAYFHTAPAALARELLTFRQTVRDQLERTRKPGQQAELYLILGQVSGLLSASAAAVGQFDVAEEYARGAYGYGSLVDSPSLCAWARAWQVASTFWSGRAHLAAELSAAAVRSAPPGTARARLWAVNARALALLGARGEVEQALGRAADELDRAGSDPLLDGVGGELCFGRSRTALCAGTAYVALRDAHRAEEATMLALRLFAERERWRPGELGATVDLAAARTLRGDLAGAEEALAPVFTLELDHRTEALRLRLVHLTRVLGTARYRQSLEARRITEQATEFVRPAGQWLAITG</sequence>
<proteinExistence type="predicted"/>
<keyword evidence="2" id="KW-1185">Reference proteome</keyword>
<dbReference type="Gene3D" id="1.10.260.40">
    <property type="entry name" value="lambda repressor-like DNA-binding domains"/>
    <property type="match status" value="1"/>
</dbReference>
<dbReference type="EMBL" id="BMMK01000018">
    <property type="protein sequence ID" value="GGM63941.1"/>
    <property type="molecule type" value="Genomic_DNA"/>
</dbReference>
<evidence type="ECO:0000313" key="2">
    <source>
        <dbReference type="Proteomes" id="UP000637578"/>
    </source>
</evidence>
<dbReference type="GO" id="GO:0003677">
    <property type="term" value="F:DNA binding"/>
    <property type="evidence" value="ECO:0007669"/>
    <property type="project" value="InterPro"/>
</dbReference>
<reference evidence="1" key="1">
    <citation type="journal article" date="2014" name="Int. J. Syst. Evol. Microbiol.">
        <title>Complete genome sequence of Corynebacterium casei LMG S-19264T (=DSM 44701T), isolated from a smear-ripened cheese.</title>
        <authorList>
            <consortium name="US DOE Joint Genome Institute (JGI-PGF)"/>
            <person name="Walter F."/>
            <person name="Albersmeier A."/>
            <person name="Kalinowski J."/>
            <person name="Ruckert C."/>
        </authorList>
    </citation>
    <scope>NUCLEOTIDE SEQUENCE</scope>
    <source>
        <strain evidence="1">CGMCC 4.5737</strain>
    </source>
</reference>
<dbReference type="InterPro" id="IPR010982">
    <property type="entry name" value="Lambda_DNA-bd_dom_sf"/>
</dbReference>
<protein>
    <submittedName>
        <fullName evidence="1">Uncharacterized protein</fullName>
    </submittedName>
</protein>
<organism evidence="1 2">
    <name type="scientific">Longimycelium tulufanense</name>
    <dbReference type="NCBI Taxonomy" id="907463"/>
    <lineage>
        <taxon>Bacteria</taxon>
        <taxon>Bacillati</taxon>
        <taxon>Actinomycetota</taxon>
        <taxon>Actinomycetes</taxon>
        <taxon>Pseudonocardiales</taxon>
        <taxon>Pseudonocardiaceae</taxon>
        <taxon>Longimycelium</taxon>
    </lineage>
</organism>
<reference evidence="1" key="2">
    <citation type="submission" date="2020-09" db="EMBL/GenBank/DDBJ databases">
        <authorList>
            <person name="Sun Q."/>
            <person name="Zhou Y."/>
        </authorList>
    </citation>
    <scope>NUCLEOTIDE SEQUENCE</scope>
    <source>
        <strain evidence="1">CGMCC 4.5737</strain>
    </source>
</reference>
<accession>A0A8J3CGT1</accession>
<name>A0A8J3CGT1_9PSEU</name>